<dbReference type="PANTHER" id="PTHR46193">
    <property type="entry name" value="6-PHOSPHOGLUCONATE PHOSPHATASE"/>
    <property type="match status" value="1"/>
</dbReference>
<keyword evidence="5" id="KW-0378">Hydrolase</keyword>
<evidence type="ECO:0000313" key="6">
    <source>
        <dbReference type="Proteomes" id="UP000247772"/>
    </source>
</evidence>
<dbReference type="InterPro" id="IPR023214">
    <property type="entry name" value="HAD_sf"/>
</dbReference>
<dbReference type="InterPro" id="IPR051600">
    <property type="entry name" value="Beta-PGM-like"/>
</dbReference>
<evidence type="ECO:0000256" key="2">
    <source>
        <dbReference type="ARBA" id="ARBA00006171"/>
    </source>
</evidence>
<reference evidence="5 6" key="1">
    <citation type="submission" date="2018-06" db="EMBL/GenBank/DDBJ databases">
        <title>Genomic Encyclopedia of Type Strains, Phase IV (KMG-V): Genome sequencing to study the core and pangenomes of soil and plant-associated prokaryotes.</title>
        <authorList>
            <person name="Whitman W."/>
        </authorList>
    </citation>
    <scope>NUCLEOTIDE SEQUENCE [LARGE SCALE GENOMIC DNA]</scope>
    <source>
        <strain evidence="5 6">SRCL-318</strain>
    </source>
</reference>
<dbReference type="InterPro" id="IPR006439">
    <property type="entry name" value="HAD-SF_hydro_IA"/>
</dbReference>
<dbReference type="EMBL" id="QJSQ01000011">
    <property type="protein sequence ID" value="PYE22179.1"/>
    <property type="molecule type" value="Genomic_DNA"/>
</dbReference>
<comment type="similarity">
    <text evidence="2">Belongs to the HAD-like hydrolase superfamily. CbbY/CbbZ/Gph/YieH family.</text>
</comment>
<sequence>MTQPQATESNRRQTQAKMSPIPFDAILFDCDGVLVDSERITHVVLTQMLGELGWTLEVDEAMRIFVGKAVKDEAARIEAHTGFAITDAWLEGFRARRNEALARDLVEIPGAPAAVRAVHAAMNGRIAVASGADRRKVELQLRKVDLLDCFAGHIYSGHEMPRSKPHPDVYLAAAAGLGVQPGRCAVIEDTVTGARAGLAAGATVFGYSPPEPGHSSAQALLAAGVAHVFTDMMQLPALLSGRSNS</sequence>
<name>A0A2U1A8U2_9BURK</name>
<evidence type="ECO:0000256" key="3">
    <source>
        <dbReference type="ARBA" id="ARBA00022723"/>
    </source>
</evidence>
<dbReference type="Gene3D" id="3.40.50.1000">
    <property type="entry name" value="HAD superfamily/HAD-like"/>
    <property type="match status" value="1"/>
</dbReference>
<dbReference type="GO" id="GO:0046872">
    <property type="term" value="F:metal ion binding"/>
    <property type="evidence" value="ECO:0007669"/>
    <property type="project" value="UniProtKB-KW"/>
</dbReference>
<dbReference type="SFLD" id="SFLDG01129">
    <property type="entry name" value="C1.5:_HAD__Beta-PGM__Phosphata"/>
    <property type="match status" value="1"/>
</dbReference>
<organism evidence="5 6">
    <name type="scientific">Paraburkholderia silvatlantica</name>
    <dbReference type="NCBI Taxonomy" id="321895"/>
    <lineage>
        <taxon>Bacteria</taxon>
        <taxon>Pseudomonadati</taxon>
        <taxon>Pseudomonadota</taxon>
        <taxon>Betaproteobacteria</taxon>
        <taxon>Burkholderiales</taxon>
        <taxon>Burkholderiaceae</taxon>
        <taxon>Paraburkholderia</taxon>
    </lineage>
</organism>
<dbReference type="InterPro" id="IPR036412">
    <property type="entry name" value="HAD-like_sf"/>
</dbReference>
<evidence type="ECO:0000256" key="1">
    <source>
        <dbReference type="ARBA" id="ARBA00001946"/>
    </source>
</evidence>
<protein>
    <submittedName>
        <fullName evidence="5">HAD superfamily hydrolase (TIGR01509 family)</fullName>
    </submittedName>
</protein>
<dbReference type="SUPFAM" id="SSF56784">
    <property type="entry name" value="HAD-like"/>
    <property type="match status" value="1"/>
</dbReference>
<gene>
    <name evidence="5" type="ORF">C7410_111112</name>
</gene>
<dbReference type="SFLD" id="SFLDS00003">
    <property type="entry name" value="Haloacid_Dehalogenase"/>
    <property type="match status" value="1"/>
</dbReference>
<dbReference type="Gene3D" id="1.10.150.240">
    <property type="entry name" value="Putative phosphatase, domain 2"/>
    <property type="match status" value="1"/>
</dbReference>
<dbReference type="Pfam" id="PF00702">
    <property type="entry name" value="Hydrolase"/>
    <property type="match status" value="1"/>
</dbReference>
<dbReference type="AlphaFoldDB" id="A0A2U1A8U2"/>
<dbReference type="InterPro" id="IPR023198">
    <property type="entry name" value="PGP-like_dom2"/>
</dbReference>
<keyword evidence="3" id="KW-0479">Metal-binding</keyword>
<evidence type="ECO:0000313" key="5">
    <source>
        <dbReference type="EMBL" id="PYE22179.1"/>
    </source>
</evidence>
<dbReference type="GO" id="GO:0016787">
    <property type="term" value="F:hydrolase activity"/>
    <property type="evidence" value="ECO:0007669"/>
    <property type="project" value="UniProtKB-KW"/>
</dbReference>
<dbReference type="PANTHER" id="PTHR46193:SF10">
    <property type="entry name" value="6-PHOSPHOGLUCONATE PHOSPHATASE"/>
    <property type="match status" value="1"/>
</dbReference>
<evidence type="ECO:0000256" key="4">
    <source>
        <dbReference type="ARBA" id="ARBA00022842"/>
    </source>
</evidence>
<comment type="cofactor">
    <cofactor evidence="1">
        <name>Mg(2+)</name>
        <dbReference type="ChEBI" id="CHEBI:18420"/>
    </cofactor>
</comment>
<comment type="caution">
    <text evidence="5">The sequence shown here is derived from an EMBL/GenBank/DDBJ whole genome shotgun (WGS) entry which is preliminary data.</text>
</comment>
<dbReference type="NCBIfam" id="TIGR01509">
    <property type="entry name" value="HAD-SF-IA-v3"/>
    <property type="match status" value="1"/>
</dbReference>
<dbReference type="Proteomes" id="UP000247772">
    <property type="component" value="Unassembled WGS sequence"/>
</dbReference>
<keyword evidence="4" id="KW-0460">Magnesium</keyword>
<proteinExistence type="inferred from homology"/>
<accession>A0A2U1A8U2</accession>